<gene>
    <name evidence="1" type="ORF">METZ01_LOCUS237961</name>
</gene>
<accession>A0A382HDX7</accession>
<sequence length="168" mass="19512">MDNRKTLVDDDFVVPFELVTDQFRLRMLSINDLIKDYDAVMSSVDHLRNTYALISGSNWPVGLTLEEDLIDLGWHQREFTLRYSFAYTVMTLDETRCLGCVYLEPSRKSSFDAVVSMWVRVSELGNGLDSDLYGTVKKWISELWPFTRPAYPGREITAEQWKKIPDDL</sequence>
<protein>
    <recommendedName>
        <fullName evidence="2">GNAT family N-acetyltransferase</fullName>
    </recommendedName>
</protein>
<evidence type="ECO:0000313" key="1">
    <source>
        <dbReference type="EMBL" id="SVB85107.1"/>
    </source>
</evidence>
<evidence type="ECO:0008006" key="2">
    <source>
        <dbReference type="Google" id="ProtNLM"/>
    </source>
</evidence>
<reference evidence="1" key="1">
    <citation type="submission" date="2018-05" db="EMBL/GenBank/DDBJ databases">
        <authorList>
            <person name="Lanie J.A."/>
            <person name="Ng W.-L."/>
            <person name="Kazmierczak K.M."/>
            <person name="Andrzejewski T.M."/>
            <person name="Davidsen T.M."/>
            <person name="Wayne K.J."/>
            <person name="Tettelin H."/>
            <person name="Glass J.I."/>
            <person name="Rusch D."/>
            <person name="Podicherti R."/>
            <person name="Tsui H.-C.T."/>
            <person name="Winkler M.E."/>
        </authorList>
    </citation>
    <scope>NUCLEOTIDE SEQUENCE</scope>
</reference>
<dbReference type="EMBL" id="UINC01060516">
    <property type="protein sequence ID" value="SVB85107.1"/>
    <property type="molecule type" value="Genomic_DNA"/>
</dbReference>
<organism evidence="1">
    <name type="scientific">marine metagenome</name>
    <dbReference type="NCBI Taxonomy" id="408172"/>
    <lineage>
        <taxon>unclassified sequences</taxon>
        <taxon>metagenomes</taxon>
        <taxon>ecological metagenomes</taxon>
    </lineage>
</organism>
<name>A0A382HDX7_9ZZZZ</name>
<proteinExistence type="predicted"/>
<dbReference type="AlphaFoldDB" id="A0A382HDX7"/>